<organism evidence="1 2">
    <name type="scientific">Gracilibacillus dipsosauri</name>
    <dbReference type="NCBI Taxonomy" id="178340"/>
    <lineage>
        <taxon>Bacteria</taxon>
        <taxon>Bacillati</taxon>
        <taxon>Bacillota</taxon>
        <taxon>Bacilli</taxon>
        <taxon>Bacillales</taxon>
        <taxon>Bacillaceae</taxon>
        <taxon>Gracilibacillus</taxon>
    </lineage>
</organism>
<dbReference type="RefSeq" id="WP_109985325.1">
    <property type="nucleotide sequence ID" value="NZ_QGTD01000018.1"/>
</dbReference>
<protein>
    <submittedName>
        <fullName evidence="1">Uncharacterized protein</fullName>
    </submittedName>
</protein>
<dbReference type="OrthoDB" id="1991740at2"/>
<dbReference type="AlphaFoldDB" id="A0A317KV03"/>
<gene>
    <name evidence="1" type="ORF">DLJ74_16840</name>
</gene>
<comment type="caution">
    <text evidence="1">The sequence shown here is derived from an EMBL/GenBank/DDBJ whole genome shotgun (WGS) entry which is preliminary data.</text>
</comment>
<dbReference type="Proteomes" id="UP000245624">
    <property type="component" value="Unassembled WGS sequence"/>
</dbReference>
<reference evidence="1 2" key="1">
    <citation type="submission" date="2018-05" db="EMBL/GenBank/DDBJ databases">
        <title>Genomic analysis of Gracilibacillus dipsosauri DD1 reveals novel features of a salt-tolerant amylase.</title>
        <authorList>
            <person name="Deutch C.E."/>
            <person name="Yang S."/>
        </authorList>
    </citation>
    <scope>NUCLEOTIDE SEQUENCE [LARGE SCALE GENOMIC DNA]</scope>
    <source>
        <strain evidence="1 2">DD1</strain>
    </source>
</reference>
<proteinExistence type="predicted"/>
<dbReference type="EMBL" id="QGTD01000018">
    <property type="protein sequence ID" value="PWU67235.1"/>
    <property type="molecule type" value="Genomic_DNA"/>
</dbReference>
<sequence>MYALSNKNFSLLTDEKGILDKLHIVHDAVNTNWVIDKDYLEEHNYPDNDKLFGNFELIVNHKIYTNKTMIPAVNVNDNEIVFVYDFSDFLLFLSYRTESDRALQYQIALESTIDEDLIINKFAIWTSLAYLMFRDVNVARNMSHSCAVFPHISENFTKLIAKKRDNKGPDLGMYCIKGSVKNVGTFCRYTNRFREQVSPSLDGALFHQIILIDKEFSNGDWIYDQIKTNNVLESRSVREWTFEFMVESADRNKYQLHPTIDYSPVVISKHEFQAVIELPEKMEIKDIILVKKDSRSSIHSFLKKISVNKYSIRFPVEQLGEKKLEVIFSNNRTDFVVFNVMPPVEEIINSRAEYLITQSFIEDSNQSNKYGFQPISNQGESLGKLCFLLKKNLLSEINEEEVQKVEKSAVYYIKNKWFMNGNFQQPINIHGDFYRIIDFDYVAHVFYLLSCYGNDTLQLNDRETYLQWAAEVMLLRFDETMHSQKREKEETKMNGVFNLFIKDLLKDLKFFSSHLYQPLQDLWNRFCLNIINQKEQFTAAITEHYYDNAGFGPTAESLSLYGDVEAAKRYGELILANIGTSNDFRHQNPDRWWEALSYMIHSLWGGLVSHSALVVFELTGDKRYLHAAYNSMMSVLYCYDWNATATNNRIIKGEAASTYSVAYPNLNKRRLSHNRFGQSVFMEDEPELFAGNATGDDWDMGEELVAYLDGFGTKTYVYCENDKLICVNGELKEEDGVYTITSFAAFPKEIKFYHMEMDDIEVQKGMNKVSIKKWNNTWQQVMNT</sequence>
<accession>A0A317KV03</accession>
<evidence type="ECO:0000313" key="2">
    <source>
        <dbReference type="Proteomes" id="UP000245624"/>
    </source>
</evidence>
<evidence type="ECO:0000313" key="1">
    <source>
        <dbReference type="EMBL" id="PWU67235.1"/>
    </source>
</evidence>
<keyword evidence="2" id="KW-1185">Reference proteome</keyword>
<name>A0A317KV03_9BACI</name>